<proteinExistence type="predicted"/>
<dbReference type="InParanoid" id="K5WRF2"/>
<evidence type="ECO:0000313" key="3">
    <source>
        <dbReference type="Proteomes" id="UP000008370"/>
    </source>
</evidence>
<keyword evidence="1" id="KW-0812">Transmembrane</keyword>
<dbReference type="OrthoDB" id="3354175at2759"/>
<evidence type="ECO:0000313" key="2">
    <source>
        <dbReference type="EMBL" id="EKM52957.1"/>
    </source>
</evidence>
<feature type="transmembrane region" description="Helical" evidence="1">
    <location>
        <begin position="168"/>
        <end position="187"/>
    </location>
</feature>
<keyword evidence="1" id="KW-1133">Transmembrane helix</keyword>
<dbReference type="GeneID" id="18917315"/>
<dbReference type="KEGG" id="pco:PHACADRAFT_259122"/>
<protein>
    <submittedName>
        <fullName evidence="2">Uncharacterized protein</fullName>
    </submittedName>
</protein>
<feature type="transmembrane region" description="Helical" evidence="1">
    <location>
        <begin position="238"/>
        <end position="258"/>
    </location>
</feature>
<dbReference type="Proteomes" id="UP000008370">
    <property type="component" value="Unassembled WGS sequence"/>
</dbReference>
<organism evidence="2 3">
    <name type="scientific">Phanerochaete carnosa (strain HHB-10118-sp)</name>
    <name type="common">White-rot fungus</name>
    <name type="synonym">Peniophora carnosa</name>
    <dbReference type="NCBI Taxonomy" id="650164"/>
    <lineage>
        <taxon>Eukaryota</taxon>
        <taxon>Fungi</taxon>
        <taxon>Dikarya</taxon>
        <taxon>Basidiomycota</taxon>
        <taxon>Agaricomycotina</taxon>
        <taxon>Agaricomycetes</taxon>
        <taxon>Polyporales</taxon>
        <taxon>Phanerochaetaceae</taxon>
        <taxon>Phanerochaete</taxon>
    </lineage>
</organism>
<name>K5WRF2_PHACS</name>
<dbReference type="EMBL" id="JH930474">
    <property type="protein sequence ID" value="EKM52957.1"/>
    <property type="molecule type" value="Genomic_DNA"/>
</dbReference>
<dbReference type="AlphaFoldDB" id="K5WRF2"/>
<keyword evidence="1" id="KW-0472">Membrane</keyword>
<feature type="transmembrane region" description="Helical" evidence="1">
    <location>
        <begin position="16"/>
        <end position="34"/>
    </location>
</feature>
<accession>K5WRF2</accession>
<gene>
    <name evidence="2" type="ORF">PHACADRAFT_259122</name>
</gene>
<feature type="transmembrane region" description="Helical" evidence="1">
    <location>
        <begin position="127"/>
        <end position="148"/>
    </location>
</feature>
<evidence type="ECO:0000256" key="1">
    <source>
        <dbReference type="SAM" id="Phobius"/>
    </source>
</evidence>
<dbReference type="RefSeq" id="XP_007397673.1">
    <property type="nucleotide sequence ID" value="XM_007397611.1"/>
</dbReference>
<feature type="transmembrane region" description="Helical" evidence="1">
    <location>
        <begin position="46"/>
        <end position="66"/>
    </location>
</feature>
<dbReference type="HOGENOM" id="CLU_044614_3_3_1"/>
<sequence>MLSLTDASIISTVLEAILYGFSLLMFIFTLWIVLQNRRRRRLNHGMLGAACAILALSTAEMIVNIIRVRDGFLITGPRLPGGTEQFFRDVSQATFVIKSCLYNTQTLILDGVVIYRTYIVWQNPWIVVLPVLGWSGLFACSIGLNIALATASTHAGDVFAAQTGRWITANYAITLATNLSSTSLLAFRIWRVKQQSARFSSTNNPLSPILRVVIESGAIYSLTITTALVAFVSKSNGVYVVLDMISPIISIVFNMITVRVGLASDQRLSAPGTLHQSAFSTEVRAGMMSAVADGQTTTTTTTAHAYSHHQQYGYGHAHTYPYGHSLAVEITQYIERDDDTSLREDDGPDSPGVVVKPASVTFSSAPSVAISQLDP</sequence>
<feature type="transmembrane region" description="Helical" evidence="1">
    <location>
        <begin position="208"/>
        <end position="232"/>
    </location>
</feature>
<keyword evidence="3" id="KW-1185">Reference proteome</keyword>
<reference evidence="2 3" key="1">
    <citation type="journal article" date="2012" name="BMC Genomics">
        <title>Comparative genomics of the white-rot fungi, Phanerochaete carnosa and P. chrysosporium, to elucidate the genetic basis of the distinct wood types they colonize.</title>
        <authorList>
            <person name="Suzuki H."/>
            <person name="MacDonald J."/>
            <person name="Syed K."/>
            <person name="Salamov A."/>
            <person name="Hori C."/>
            <person name="Aerts A."/>
            <person name="Henrissat B."/>
            <person name="Wiebenga A."/>
            <person name="vanKuyk P.A."/>
            <person name="Barry K."/>
            <person name="Lindquist E."/>
            <person name="LaButti K."/>
            <person name="Lapidus A."/>
            <person name="Lucas S."/>
            <person name="Coutinho P."/>
            <person name="Gong Y."/>
            <person name="Samejima M."/>
            <person name="Mahadevan R."/>
            <person name="Abou-Zaid M."/>
            <person name="de Vries R.P."/>
            <person name="Igarashi K."/>
            <person name="Yadav J.S."/>
            <person name="Grigoriev I.V."/>
            <person name="Master E.R."/>
        </authorList>
    </citation>
    <scope>NUCLEOTIDE SEQUENCE [LARGE SCALE GENOMIC DNA]</scope>
    <source>
        <strain evidence="2 3">HHB-10118-sp</strain>
    </source>
</reference>